<protein>
    <submittedName>
        <fullName evidence="1">Uncharacterized protein</fullName>
    </submittedName>
</protein>
<name>A0A0F9D997_9ZZZZ</name>
<feature type="non-terminal residue" evidence="1">
    <location>
        <position position="23"/>
    </location>
</feature>
<accession>A0A0F9D997</accession>
<reference evidence="1" key="1">
    <citation type="journal article" date="2015" name="Nature">
        <title>Complex archaea that bridge the gap between prokaryotes and eukaryotes.</title>
        <authorList>
            <person name="Spang A."/>
            <person name="Saw J.H."/>
            <person name="Jorgensen S.L."/>
            <person name="Zaremba-Niedzwiedzka K."/>
            <person name="Martijn J."/>
            <person name="Lind A.E."/>
            <person name="van Eijk R."/>
            <person name="Schleper C."/>
            <person name="Guy L."/>
            <person name="Ettema T.J."/>
        </authorList>
    </citation>
    <scope>NUCLEOTIDE SEQUENCE</scope>
</reference>
<comment type="caution">
    <text evidence="1">The sequence shown here is derived from an EMBL/GenBank/DDBJ whole genome shotgun (WGS) entry which is preliminary data.</text>
</comment>
<sequence>MAAIKVWATSDGVRVNPQTGRYI</sequence>
<proteinExistence type="predicted"/>
<evidence type="ECO:0000313" key="1">
    <source>
        <dbReference type="EMBL" id="KKL08663.1"/>
    </source>
</evidence>
<gene>
    <name evidence="1" type="ORF">LCGC14_2573620</name>
</gene>
<dbReference type="EMBL" id="LAZR01042792">
    <property type="protein sequence ID" value="KKL08663.1"/>
    <property type="molecule type" value="Genomic_DNA"/>
</dbReference>
<organism evidence="1">
    <name type="scientific">marine sediment metagenome</name>
    <dbReference type="NCBI Taxonomy" id="412755"/>
    <lineage>
        <taxon>unclassified sequences</taxon>
        <taxon>metagenomes</taxon>
        <taxon>ecological metagenomes</taxon>
    </lineage>
</organism>
<dbReference type="AlphaFoldDB" id="A0A0F9D997"/>